<dbReference type="Proteomes" id="UP000185860">
    <property type="component" value="Unassembled WGS sequence"/>
</dbReference>
<dbReference type="GO" id="GO:0003676">
    <property type="term" value="F:nucleic acid binding"/>
    <property type="evidence" value="ECO:0007669"/>
    <property type="project" value="InterPro"/>
</dbReference>
<organism evidence="1 2">
    <name type="scientific">[Phormidium ambiguum] IAM M-71</name>
    <dbReference type="NCBI Taxonomy" id="454136"/>
    <lineage>
        <taxon>Bacteria</taxon>
        <taxon>Bacillati</taxon>
        <taxon>Cyanobacteriota</taxon>
        <taxon>Cyanophyceae</taxon>
        <taxon>Oscillatoriophycideae</taxon>
        <taxon>Aerosakkonematales</taxon>
        <taxon>Aerosakkonemataceae</taxon>
        <taxon>Floridanema</taxon>
    </lineage>
</organism>
<name>A0A1U7INA8_9CYAN</name>
<dbReference type="InterPro" id="IPR014919">
    <property type="entry name" value="XisH"/>
</dbReference>
<dbReference type="Gene3D" id="3.40.1350.10">
    <property type="match status" value="1"/>
</dbReference>
<dbReference type="STRING" id="454136.NIES2119_09045"/>
<dbReference type="InterPro" id="IPR011856">
    <property type="entry name" value="tRNA_endonuc-like_dom_sf"/>
</dbReference>
<comment type="caution">
    <text evidence="1">The sequence shown here is derived from an EMBL/GenBank/DDBJ whole genome shotgun (WGS) entry which is preliminary data.</text>
</comment>
<dbReference type="Pfam" id="PF08814">
    <property type="entry name" value="XisH"/>
    <property type="match status" value="1"/>
</dbReference>
<dbReference type="EMBL" id="MRCE01000007">
    <property type="protein sequence ID" value="OKH38729.1"/>
    <property type="molecule type" value="Genomic_DNA"/>
</dbReference>
<dbReference type="InterPro" id="IPR011335">
    <property type="entry name" value="Restrct_endonuc-II-like"/>
</dbReference>
<dbReference type="AlphaFoldDB" id="A0A1U7INA8"/>
<evidence type="ECO:0000313" key="2">
    <source>
        <dbReference type="Proteomes" id="UP000185860"/>
    </source>
</evidence>
<dbReference type="SUPFAM" id="SSF52980">
    <property type="entry name" value="Restriction endonuclease-like"/>
    <property type="match status" value="1"/>
</dbReference>
<dbReference type="OrthoDB" id="456752at2"/>
<gene>
    <name evidence="1" type="ORF">NIES2119_09045</name>
</gene>
<dbReference type="CDD" id="cd22366">
    <property type="entry name" value="XisH-like"/>
    <property type="match status" value="1"/>
</dbReference>
<dbReference type="RefSeq" id="WP_073593141.1">
    <property type="nucleotide sequence ID" value="NZ_MRCE01000007.1"/>
</dbReference>
<protein>
    <submittedName>
        <fullName evidence="1">Fatty-acid oxidation protein subunit alpha</fullName>
    </submittedName>
</protein>
<accession>A0A1U7INA8</accession>
<sequence length="141" mass="16514">MPAKDIFHESVKVALQKDGWTILREDWYIEVDSLGLAIYIDLAAEKFIQAEKDGQRIAVEIKSFLSESNMTAFQKALGQFLVYVKAVRKQLLEWTVYLAIPVDIYNGFFLKFDFIWEIVEEYDLKLIVFNPATKEIVLWRD</sequence>
<evidence type="ECO:0000313" key="1">
    <source>
        <dbReference type="EMBL" id="OKH38729.1"/>
    </source>
</evidence>
<proteinExistence type="predicted"/>
<reference evidence="1 2" key="1">
    <citation type="submission" date="2016-11" db="EMBL/GenBank/DDBJ databases">
        <title>Draft Genome Sequences of Nine Cyanobacterial Strains from Diverse Habitats.</title>
        <authorList>
            <person name="Zhu T."/>
            <person name="Hou S."/>
            <person name="Lu X."/>
            <person name="Hess W.R."/>
        </authorList>
    </citation>
    <scope>NUCLEOTIDE SEQUENCE [LARGE SCALE GENOMIC DNA]</scope>
    <source>
        <strain evidence="1 2">IAM M-71</strain>
    </source>
</reference>